<dbReference type="OrthoDB" id="2800666at2759"/>
<proteinExistence type="predicted"/>
<accession>A0A8E2AR26</accession>
<evidence type="ECO:0000313" key="1">
    <source>
        <dbReference type="EMBL" id="OCH89388.1"/>
    </source>
</evidence>
<evidence type="ECO:0008006" key="3">
    <source>
        <dbReference type="Google" id="ProtNLM"/>
    </source>
</evidence>
<name>A0A8E2AR26_9APHY</name>
<protein>
    <recommendedName>
        <fullName evidence="3">F-box domain-containing protein</fullName>
    </recommendedName>
</protein>
<keyword evidence="2" id="KW-1185">Reference proteome</keyword>
<feature type="non-terminal residue" evidence="1">
    <location>
        <position position="1"/>
    </location>
</feature>
<dbReference type="Gene3D" id="1.20.1280.50">
    <property type="match status" value="1"/>
</dbReference>
<organism evidence="1 2">
    <name type="scientific">Obba rivulosa</name>
    <dbReference type="NCBI Taxonomy" id="1052685"/>
    <lineage>
        <taxon>Eukaryota</taxon>
        <taxon>Fungi</taxon>
        <taxon>Dikarya</taxon>
        <taxon>Basidiomycota</taxon>
        <taxon>Agaricomycotina</taxon>
        <taxon>Agaricomycetes</taxon>
        <taxon>Polyporales</taxon>
        <taxon>Gelatoporiaceae</taxon>
        <taxon>Obba</taxon>
    </lineage>
</organism>
<reference evidence="1 2" key="1">
    <citation type="submission" date="2016-07" db="EMBL/GenBank/DDBJ databases">
        <title>Draft genome of the white-rot fungus Obba rivulosa 3A-2.</title>
        <authorList>
            <consortium name="DOE Joint Genome Institute"/>
            <person name="Miettinen O."/>
            <person name="Riley R."/>
            <person name="Acob R."/>
            <person name="Barry K."/>
            <person name="Cullen D."/>
            <person name="De Vries R."/>
            <person name="Hainaut M."/>
            <person name="Hatakka A."/>
            <person name="Henrissat B."/>
            <person name="Hilden K."/>
            <person name="Kuo R."/>
            <person name="Labutti K."/>
            <person name="Lipzen A."/>
            <person name="Makela M.R."/>
            <person name="Sandor L."/>
            <person name="Spatafora J.W."/>
            <person name="Grigoriev I.V."/>
            <person name="Hibbett D.S."/>
        </authorList>
    </citation>
    <scope>NUCLEOTIDE SEQUENCE [LARGE SCALE GENOMIC DNA]</scope>
    <source>
        <strain evidence="1 2">3A-2</strain>
    </source>
</reference>
<dbReference type="EMBL" id="KV722428">
    <property type="protein sequence ID" value="OCH89388.1"/>
    <property type="molecule type" value="Genomic_DNA"/>
</dbReference>
<evidence type="ECO:0000313" key="2">
    <source>
        <dbReference type="Proteomes" id="UP000250043"/>
    </source>
</evidence>
<sequence length="70" mass="8170">MRVIWSNELLVKIFTEIRDDAESFQYKEWLAVTRVCHHWRDTALSSPILWSSAQVVGQATGDVFFVRLCL</sequence>
<gene>
    <name evidence="1" type="ORF">OBBRIDRAFT_794341</name>
</gene>
<dbReference type="AlphaFoldDB" id="A0A8E2AR26"/>
<dbReference type="Proteomes" id="UP000250043">
    <property type="component" value="Unassembled WGS sequence"/>
</dbReference>